<dbReference type="Proteomes" id="UP000244441">
    <property type="component" value="Chromosome"/>
</dbReference>
<accession>A0A2S0VXN2</accession>
<protein>
    <recommendedName>
        <fullName evidence="2">Inner membrane protein YqiJ N-terminal domain-containing protein</fullName>
    </recommendedName>
</protein>
<evidence type="ECO:0000259" key="2">
    <source>
        <dbReference type="Pfam" id="PF21001"/>
    </source>
</evidence>
<organism evidence="3 4">
    <name type="scientific">Saccharobesus litoralis</name>
    <dbReference type="NCBI Taxonomy" id="2172099"/>
    <lineage>
        <taxon>Bacteria</taxon>
        <taxon>Pseudomonadati</taxon>
        <taxon>Pseudomonadota</taxon>
        <taxon>Gammaproteobacteria</taxon>
        <taxon>Alteromonadales</taxon>
        <taxon>Alteromonadaceae</taxon>
        <taxon>Saccharobesus</taxon>
    </lineage>
</organism>
<feature type="domain" description="Inner membrane protein YqiJ N-terminal" evidence="2">
    <location>
        <begin position="9"/>
        <end position="120"/>
    </location>
</feature>
<dbReference type="InterPro" id="IPR048376">
    <property type="entry name" value="YqiJ_N"/>
</dbReference>
<reference evidence="3 4" key="1">
    <citation type="submission" date="2018-01" db="EMBL/GenBank/DDBJ databases">
        <title>Genome sequence of a Cantenovulum-like bacteria.</title>
        <authorList>
            <person name="Tan W.R."/>
            <person name="Lau N.-S."/>
            <person name="Go F."/>
            <person name="Amirul A.-A.A."/>
        </authorList>
    </citation>
    <scope>NUCLEOTIDE SEQUENCE [LARGE SCALE GENOMIC DNA]</scope>
    <source>
        <strain evidence="3 4">CCB-QB4</strain>
    </source>
</reference>
<dbReference type="OrthoDB" id="8912654at2"/>
<evidence type="ECO:0000313" key="4">
    <source>
        <dbReference type="Proteomes" id="UP000244441"/>
    </source>
</evidence>
<feature type="transmembrane region" description="Helical" evidence="1">
    <location>
        <begin position="98"/>
        <end position="119"/>
    </location>
</feature>
<keyword evidence="1" id="KW-0812">Transmembrane</keyword>
<evidence type="ECO:0000313" key="3">
    <source>
        <dbReference type="EMBL" id="AWB68986.1"/>
    </source>
</evidence>
<name>A0A2S0VXN2_9ALTE</name>
<evidence type="ECO:0000256" key="1">
    <source>
        <dbReference type="SAM" id="Phobius"/>
    </source>
</evidence>
<dbReference type="Pfam" id="PF21001">
    <property type="entry name" value="YqiJ_N"/>
    <property type="match status" value="1"/>
</dbReference>
<keyword evidence="4" id="KW-1185">Reference proteome</keyword>
<keyword evidence="1" id="KW-1133">Transmembrane helix</keyword>
<proteinExistence type="predicted"/>
<dbReference type="AlphaFoldDB" id="A0A2S0VXN2"/>
<feature type="transmembrane region" description="Helical" evidence="1">
    <location>
        <begin position="12"/>
        <end position="36"/>
    </location>
</feature>
<keyword evidence="1" id="KW-0472">Membrane</keyword>
<dbReference type="KEGG" id="cate:C2869_09635"/>
<feature type="transmembrane region" description="Helical" evidence="1">
    <location>
        <begin position="67"/>
        <end position="86"/>
    </location>
</feature>
<sequence length="209" mass="23154">MTDMFLNEVFSFPLNIFSTLFVILLLFWLVSFLGLVDIEIIDPDIEVDTDAESGQTSWLQKLGLDGVPLMVVITLIDFYALIFAYLGRKYLMPLADEMLTATAMGSLLAMAAVVIALPLTTLSVKPLRRFFHTHEAVSKCDITGTICTVTTLKVTESFGQAITEDGSMVLSVRADEPNTISKGERVALISYDNNKDTYLVVTEQQLLNQ</sequence>
<dbReference type="EMBL" id="CP026604">
    <property type="protein sequence ID" value="AWB68986.1"/>
    <property type="molecule type" value="Genomic_DNA"/>
</dbReference>
<gene>
    <name evidence="3" type="ORF">C2869_09635</name>
</gene>